<feature type="active site" description="Proton donor" evidence="4">
    <location>
        <position position="134"/>
    </location>
</feature>
<feature type="binding site" evidence="4">
    <location>
        <begin position="93"/>
        <end position="95"/>
    </location>
    <ligand>
        <name>acetyl-CoA</name>
        <dbReference type="ChEBI" id="CHEBI:57288"/>
    </ligand>
</feature>
<feature type="domain" description="N-acetyltransferase" evidence="5">
    <location>
        <begin position="14"/>
        <end position="160"/>
    </location>
</feature>
<dbReference type="RefSeq" id="WP_170231699.1">
    <property type="nucleotide sequence ID" value="NZ_VFPA01000005.1"/>
</dbReference>
<evidence type="ECO:0000313" key="7">
    <source>
        <dbReference type="Proteomes" id="UP000315677"/>
    </source>
</evidence>
<name>A0A543D4F3_9PSEU</name>
<dbReference type="GO" id="GO:0034069">
    <property type="term" value="F:aminoglycoside N-acetyltransferase activity"/>
    <property type="evidence" value="ECO:0007669"/>
    <property type="project" value="TreeGrafter"/>
</dbReference>
<keyword evidence="2 4" id="KW-0808">Transferase</keyword>
<dbReference type="PANTHER" id="PTHR37817">
    <property type="entry name" value="N-ACETYLTRANSFERASE EIS"/>
    <property type="match status" value="1"/>
</dbReference>
<proteinExistence type="inferred from homology"/>
<dbReference type="InterPro" id="IPR051554">
    <property type="entry name" value="Acetyltransferase_Eis"/>
</dbReference>
<organism evidence="6 7">
    <name type="scientific">Pseudonocardia kunmingensis</name>
    <dbReference type="NCBI Taxonomy" id="630975"/>
    <lineage>
        <taxon>Bacteria</taxon>
        <taxon>Bacillati</taxon>
        <taxon>Actinomycetota</taxon>
        <taxon>Actinomycetes</taxon>
        <taxon>Pseudonocardiales</taxon>
        <taxon>Pseudonocardiaceae</taxon>
        <taxon>Pseudonocardia</taxon>
    </lineage>
</organism>
<comment type="subunit">
    <text evidence="4">Homohexamer; trimer of dimers.</text>
</comment>
<dbReference type="Gene3D" id="3.30.1050.10">
    <property type="entry name" value="SCP2 sterol-binding domain"/>
    <property type="match status" value="1"/>
</dbReference>
<dbReference type="Gene3D" id="3.40.630.30">
    <property type="match status" value="2"/>
</dbReference>
<dbReference type="PANTHER" id="PTHR37817:SF1">
    <property type="entry name" value="N-ACETYLTRANSFERASE EIS"/>
    <property type="match status" value="1"/>
</dbReference>
<dbReference type="InterPro" id="IPR016181">
    <property type="entry name" value="Acyl_CoA_acyltransferase"/>
</dbReference>
<feature type="binding site" evidence="4">
    <location>
        <begin position="129"/>
        <end position="130"/>
    </location>
    <ligand>
        <name>acetyl-CoA</name>
        <dbReference type="ChEBI" id="CHEBI:57288"/>
    </ligand>
</feature>
<keyword evidence="3 4" id="KW-0012">Acyltransferase</keyword>
<evidence type="ECO:0000259" key="5">
    <source>
        <dbReference type="PROSITE" id="PS51186"/>
    </source>
</evidence>
<keyword evidence="7" id="KW-1185">Reference proteome</keyword>
<dbReference type="HAMAP" id="MF_01812">
    <property type="entry name" value="Eis"/>
    <property type="match status" value="1"/>
</dbReference>
<evidence type="ECO:0000313" key="6">
    <source>
        <dbReference type="EMBL" id="TQM04227.1"/>
    </source>
</evidence>
<dbReference type="EMBL" id="VFPA01000005">
    <property type="protein sequence ID" value="TQM04227.1"/>
    <property type="molecule type" value="Genomic_DNA"/>
</dbReference>
<dbReference type="Pfam" id="PF17668">
    <property type="entry name" value="Acetyltransf_17"/>
    <property type="match status" value="1"/>
</dbReference>
<feature type="active site" description="Proton acceptor; via carboxylate" evidence="4">
    <location>
        <position position="409"/>
    </location>
</feature>
<dbReference type="Pfam" id="PF13530">
    <property type="entry name" value="SCP2_2"/>
    <property type="match status" value="1"/>
</dbReference>
<dbReference type="InterPro" id="IPR000182">
    <property type="entry name" value="GNAT_dom"/>
</dbReference>
<dbReference type="InterPro" id="IPR025559">
    <property type="entry name" value="Eis_dom"/>
</dbReference>
<reference evidence="6 7" key="1">
    <citation type="submission" date="2019-06" db="EMBL/GenBank/DDBJ databases">
        <title>Sequencing the genomes of 1000 actinobacteria strains.</title>
        <authorList>
            <person name="Klenk H.-P."/>
        </authorList>
    </citation>
    <scope>NUCLEOTIDE SEQUENCE [LARGE SCALE GENOMIC DNA]</scope>
    <source>
        <strain evidence="6 7">DSM 45301</strain>
    </source>
</reference>
<accession>A0A543D4F3</accession>
<dbReference type="InterPro" id="IPR041380">
    <property type="entry name" value="Acetyltransf_17"/>
</dbReference>
<dbReference type="Pfam" id="PF13527">
    <property type="entry name" value="Acetyltransf_9"/>
    <property type="match status" value="1"/>
</dbReference>
<evidence type="ECO:0000256" key="1">
    <source>
        <dbReference type="ARBA" id="ARBA00009213"/>
    </source>
</evidence>
<dbReference type="PROSITE" id="PS51186">
    <property type="entry name" value="GNAT"/>
    <property type="match status" value="1"/>
</dbReference>
<comment type="caution">
    <text evidence="6">The sequence shown here is derived from an EMBL/GenBank/DDBJ whole genome shotgun (WGS) entry which is preliminary data.</text>
</comment>
<dbReference type="SUPFAM" id="SSF55718">
    <property type="entry name" value="SCP-like"/>
    <property type="match status" value="1"/>
</dbReference>
<feature type="binding site" evidence="4">
    <location>
        <begin position="101"/>
        <end position="106"/>
    </location>
    <ligand>
        <name>acetyl-CoA</name>
        <dbReference type="ChEBI" id="CHEBI:57288"/>
    </ligand>
</feature>
<dbReference type="NCBIfam" id="NF002367">
    <property type="entry name" value="PRK01346.1-4"/>
    <property type="match status" value="1"/>
</dbReference>
<dbReference type="InterPro" id="IPR022902">
    <property type="entry name" value="NAcTrfase_Eis"/>
</dbReference>
<dbReference type="InterPro" id="IPR036527">
    <property type="entry name" value="SCP2_sterol-bd_dom_sf"/>
</dbReference>
<dbReference type="SUPFAM" id="SSF55729">
    <property type="entry name" value="Acyl-CoA N-acyltransferases (Nat)"/>
    <property type="match status" value="1"/>
</dbReference>
<dbReference type="AlphaFoldDB" id="A0A543D4F3"/>
<dbReference type="Proteomes" id="UP000315677">
    <property type="component" value="Unassembled WGS sequence"/>
</dbReference>
<protein>
    <submittedName>
        <fullName evidence="6">Putative acetyltransferase</fullName>
    </submittedName>
</protein>
<evidence type="ECO:0000256" key="2">
    <source>
        <dbReference type="ARBA" id="ARBA00022679"/>
    </source>
</evidence>
<sequence length="409" mass="43987">MLHTDALRPAPAPVDLRPAVAADLPVIAEVDGRAFGMHYSETDLDDVRLLFEPDRFLLARDGDDTVVGVTGSFLFDVTLPGGGSVAAAGVTWVSVAVTHRRRGILRAMLTAQHRGFVADGLALSLLTASEGGIYGRFGYGIATEHRAVEIDRRRAALRADVVDPGGVREVGTAELRRLAPDIHRRWVALTPGALSRSDGWWDTLLADREHQRHGATPLFHLVHPDGYVSYRRDNATRTCRIVEVITASDEAYVALWSTVLALDLVDTVSYRKMATAEPLAHLLADPRQLRTVEQRDGMWARVLDVPAALAARRYAVEVDVVLDVHDPFLDRGGRFRLRGGPDGAECVPADGGAPVVGVGMAALGTLLLGGGHAGALARAGLLAADDPAALRRLDAAFRADRTPQHGTEF</sequence>
<evidence type="ECO:0000256" key="3">
    <source>
        <dbReference type="ARBA" id="ARBA00023315"/>
    </source>
</evidence>
<comment type="similarity">
    <text evidence="1 4">Belongs to the acetyltransferase Eis family.</text>
</comment>
<gene>
    <name evidence="6" type="ORF">FB558_7258</name>
</gene>
<evidence type="ECO:0000256" key="4">
    <source>
        <dbReference type="HAMAP-Rule" id="MF_01812"/>
    </source>
</evidence>
<dbReference type="GO" id="GO:0030649">
    <property type="term" value="P:aminoglycoside antibiotic catabolic process"/>
    <property type="evidence" value="ECO:0007669"/>
    <property type="project" value="TreeGrafter"/>
</dbReference>